<feature type="domain" description="AB hydrolase-1" evidence="1">
    <location>
        <begin position="21"/>
        <end position="122"/>
    </location>
</feature>
<dbReference type="InterPro" id="IPR029058">
    <property type="entry name" value="AB_hydrolase_fold"/>
</dbReference>
<name>A0ABU4T417_9PSEU</name>
<dbReference type="EMBL" id="JAXAVW010000017">
    <property type="protein sequence ID" value="MDX8032845.1"/>
    <property type="molecule type" value="Genomic_DNA"/>
</dbReference>
<comment type="caution">
    <text evidence="2">The sequence shown here is derived from an EMBL/GenBank/DDBJ whole genome shotgun (WGS) entry which is preliminary data.</text>
</comment>
<dbReference type="PRINTS" id="PR00111">
    <property type="entry name" value="ABHYDROLASE"/>
</dbReference>
<dbReference type="Gene3D" id="3.40.50.1820">
    <property type="entry name" value="alpha/beta hydrolase"/>
    <property type="match status" value="1"/>
</dbReference>
<keyword evidence="2" id="KW-0378">Hydrolase</keyword>
<dbReference type="RefSeq" id="WP_319967873.1">
    <property type="nucleotide sequence ID" value="NZ_JAXAVW010000017.1"/>
</dbReference>
<proteinExistence type="predicted"/>
<accession>A0ABU4T417</accession>
<dbReference type="Proteomes" id="UP001285521">
    <property type="component" value="Unassembled WGS sequence"/>
</dbReference>
<organism evidence="2 3">
    <name type="scientific">Lentzea miocenica</name>
    <dbReference type="NCBI Taxonomy" id="3095431"/>
    <lineage>
        <taxon>Bacteria</taxon>
        <taxon>Bacillati</taxon>
        <taxon>Actinomycetota</taxon>
        <taxon>Actinomycetes</taxon>
        <taxon>Pseudonocardiales</taxon>
        <taxon>Pseudonocardiaceae</taxon>
        <taxon>Lentzea</taxon>
    </lineage>
</organism>
<dbReference type="PANTHER" id="PTHR43433:SF5">
    <property type="entry name" value="AB HYDROLASE-1 DOMAIN-CONTAINING PROTEIN"/>
    <property type="match status" value="1"/>
</dbReference>
<dbReference type="InterPro" id="IPR050471">
    <property type="entry name" value="AB_hydrolase"/>
</dbReference>
<keyword evidence="3" id="KW-1185">Reference proteome</keyword>
<dbReference type="Pfam" id="PF00561">
    <property type="entry name" value="Abhydrolase_1"/>
    <property type="match status" value="1"/>
</dbReference>
<dbReference type="InterPro" id="IPR000073">
    <property type="entry name" value="AB_hydrolase_1"/>
</dbReference>
<sequence length="291" mass="30965">MLVPVDGGQLAVETHDGDTAPVLAIHGVSGSRKLWNWVAAHNFSLITPDLRGRGDSTALPGATIKQHADDMLRVLDALDLAAVTVCGMSMGAHVAVELAVRHPDRVRALVLVDGGFPMPAHAQLTQETLSAAFAPQLAAQERTWTVDEYLAVQAMVNPLIDATDPLIHDYFAHDLTDDGHLRLPGDTLIADATDVVFGESRWQELTMPTWFVHAEWSTGPDSPPAYTVEQAQAFRAELPVLHEPVLINEVDHGGTVMTPAGAAVVAEVLAEALRPELTASASTTNSTSSGS</sequence>
<dbReference type="PANTHER" id="PTHR43433">
    <property type="entry name" value="HYDROLASE, ALPHA/BETA FOLD FAMILY PROTEIN"/>
    <property type="match status" value="1"/>
</dbReference>
<evidence type="ECO:0000313" key="3">
    <source>
        <dbReference type="Proteomes" id="UP001285521"/>
    </source>
</evidence>
<dbReference type="GO" id="GO:0016787">
    <property type="term" value="F:hydrolase activity"/>
    <property type="evidence" value="ECO:0007669"/>
    <property type="project" value="UniProtKB-KW"/>
</dbReference>
<evidence type="ECO:0000259" key="1">
    <source>
        <dbReference type="Pfam" id="PF00561"/>
    </source>
</evidence>
<gene>
    <name evidence="2" type="ORF">SK803_21725</name>
</gene>
<evidence type="ECO:0000313" key="2">
    <source>
        <dbReference type="EMBL" id="MDX8032845.1"/>
    </source>
</evidence>
<dbReference type="SUPFAM" id="SSF53474">
    <property type="entry name" value="alpha/beta-Hydrolases"/>
    <property type="match status" value="1"/>
</dbReference>
<reference evidence="2 3" key="1">
    <citation type="submission" date="2023-11" db="EMBL/GenBank/DDBJ databases">
        <title>Lentzea sokolovensis, sp. nov., Lentzea kristufkii, sp. nov., and Lentzea miocenensis, sp. nov., rare actinobacteria from Sokolov Coal Basin, Miocene lacustrine sediment, Czech Republic.</title>
        <authorList>
            <person name="Lara A."/>
            <person name="Kotroba L."/>
            <person name="Nouioui I."/>
            <person name="Neumann-Schaal M."/>
            <person name="Mast Y."/>
            <person name="Chronakova A."/>
        </authorList>
    </citation>
    <scope>NUCLEOTIDE SEQUENCE [LARGE SCALE GENOMIC DNA]</scope>
    <source>
        <strain evidence="2 3">BCCO 10_0856</strain>
    </source>
</reference>
<protein>
    <submittedName>
        <fullName evidence="2">Alpha/beta hydrolase</fullName>
    </submittedName>
</protein>